<dbReference type="InterPro" id="IPR000531">
    <property type="entry name" value="Beta-barrel_TonB"/>
</dbReference>
<evidence type="ECO:0000256" key="6">
    <source>
        <dbReference type="ARBA" id="ARBA00023077"/>
    </source>
</evidence>
<evidence type="ECO:0000313" key="15">
    <source>
        <dbReference type="EMBL" id="AWL04514.1"/>
    </source>
</evidence>
<feature type="chain" id="PRO_5015554538" evidence="12">
    <location>
        <begin position="26"/>
        <end position="798"/>
    </location>
</feature>
<evidence type="ECO:0000259" key="14">
    <source>
        <dbReference type="Pfam" id="PF07715"/>
    </source>
</evidence>
<protein>
    <submittedName>
        <fullName evidence="15">TonB-dependent receptor</fullName>
    </submittedName>
</protein>
<evidence type="ECO:0000256" key="7">
    <source>
        <dbReference type="ARBA" id="ARBA00023136"/>
    </source>
</evidence>
<keyword evidence="6 11" id="KW-0798">TonB box</keyword>
<evidence type="ECO:0000256" key="5">
    <source>
        <dbReference type="ARBA" id="ARBA00022692"/>
    </source>
</evidence>
<keyword evidence="5 10" id="KW-0812">Transmembrane</keyword>
<dbReference type="PANTHER" id="PTHR47234">
    <property type="match status" value="1"/>
</dbReference>
<dbReference type="AlphaFoldDB" id="A0A2S2DGR1"/>
<evidence type="ECO:0000256" key="10">
    <source>
        <dbReference type="PROSITE-ProRule" id="PRU01360"/>
    </source>
</evidence>
<evidence type="ECO:0000256" key="3">
    <source>
        <dbReference type="ARBA" id="ARBA00022448"/>
    </source>
</evidence>
<dbReference type="CDD" id="cd01347">
    <property type="entry name" value="ligand_gated_channel"/>
    <property type="match status" value="1"/>
</dbReference>
<dbReference type="RefSeq" id="WP_109344893.1">
    <property type="nucleotide sequence ID" value="NZ_CP029343.1"/>
</dbReference>
<accession>A0A2S2DGR1</accession>
<dbReference type="InterPro" id="IPR039426">
    <property type="entry name" value="TonB-dep_rcpt-like"/>
</dbReference>
<keyword evidence="8 15" id="KW-0675">Receptor</keyword>
<gene>
    <name evidence="15" type="ORF">DIR46_08745</name>
</gene>
<reference evidence="15 16" key="1">
    <citation type="submission" date="2018-05" db="EMBL/GenBank/DDBJ databases">
        <title>Complete genome sequence of Massilia oculi sp. nov. CCUG 43427T (=DSM 26321T), the type strain of M. oculi, and comparison with genome sequences of other Massilia strains.</title>
        <authorList>
            <person name="Zhu B."/>
        </authorList>
    </citation>
    <scope>NUCLEOTIDE SEQUENCE [LARGE SCALE GENOMIC DNA]</scope>
    <source>
        <strain evidence="15 16">CCUG 43427</strain>
    </source>
</reference>
<keyword evidence="12" id="KW-0732">Signal</keyword>
<dbReference type="PANTHER" id="PTHR47234:SF3">
    <property type="entry name" value="SECRETIN_TONB SHORT N-TERMINAL DOMAIN-CONTAINING PROTEIN"/>
    <property type="match status" value="1"/>
</dbReference>
<evidence type="ECO:0000259" key="13">
    <source>
        <dbReference type="Pfam" id="PF00593"/>
    </source>
</evidence>
<keyword evidence="9 10" id="KW-0998">Cell outer membrane</keyword>
<dbReference type="InterPro" id="IPR037066">
    <property type="entry name" value="Plug_dom_sf"/>
</dbReference>
<proteinExistence type="inferred from homology"/>
<feature type="domain" description="TonB-dependent receptor-like beta-barrel" evidence="13">
    <location>
        <begin position="296"/>
        <end position="759"/>
    </location>
</feature>
<evidence type="ECO:0000256" key="12">
    <source>
        <dbReference type="SAM" id="SignalP"/>
    </source>
</evidence>
<dbReference type="Proteomes" id="UP000245820">
    <property type="component" value="Chromosome"/>
</dbReference>
<evidence type="ECO:0000256" key="9">
    <source>
        <dbReference type="ARBA" id="ARBA00023237"/>
    </source>
</evidence>
<dbReference type="Pfam" id="PF00593">
    <property type="entry name" value="TonB_dep_Rec_b-barrel"/>
    <property type="match status" value="1"/>
</dbReference>
<keyword evidence="16" id="KW-1185">Reference proteome</keyword>
<evidence type="ECO:0000256" key="8">
    <source>
        <dbReference type="ARBA" id="ARBA00023170"/>
    </source>
</evidence>
<name>A0A2S2DGR1_9BURK</name>
<dbReference type="SUPFAM" id="SSF56935">
    <property type="entry name" value="Porins"/>
    <property type="match status" value="1"/>
</dbReference>
<dbReference type="OrthoDB" id="8530571at2"/>
<comment type="similarity">
    <text evidence="2 10 11">Belongs to the TonB-dependent receptor family.</text>
</comment>
<dbReference type="Pfam" id="PF07715">
    <property type="entry name" value="Plug"/>
    <property type="match status" value="1"/>
</dbReference>
<evidence type="ECO:0000256" key="4">
    <source>
        <dbReference type="ARBA" id="ARBA00022452"/>
    </source>
</evidence>
<dbReference type="Gene3D" id="2.40.170.20">
    <property type="entry name" value="TonB-dependent receptor, beta-barrel domain"/>
    <property type="match status" value="1"/>
</dbReference>
<sequence length="798" mass="86658">MKIKRHQIASAAALCVTHALVGVHAQNTSTAAAPLLAAAEPQAVIVTGTRASNRTQFDTLAPVDVFSREEIAAVESSDLNDVLAQLVPSYVVQRLPMADGQVFVRPATLRGLSPDQTLVLVNGKRFHRSAFLGARGSQAADMAQIPTSAIKRIEVLRDGASAQYGSDAIAGVINIILDDTAGGDINAQHAQYGENDGKTNTVRAKYGFAFGESGRINLFAEAADADPTSRTRQRQDAIAFQAAHPELKVPNPVQRWGQPELESQRIGYNASVALKGELEAYSYGLFGRSEGVSDFNWRNPDTSGSVYNKTAAFPGWDVRSIYPTGFSPQYSNEQDDLQVLAGVRGRFTEALAWDLSASYGRNRIDYGLHNSINASLGPNSPTAFDLGRLTQEEKLVNANFNYEWDVAALARPVNVGFGLEYRNERYGVRAGEAASYAVGPGAAYGLDPSANGAPGFSERQAGRWDQDSYAAYVDVEVPLSQRFSVGAALRYEDFSEFGDSVNGKLSARYEFTPDVAVRGSFSTGFRAPTPGQLNTSSTSQGLDTRTLLVFTSGRLSTSDPIAVALGARPLTPEESDNLSLGLTWKGAMGLSGSVDLYQIKLRDRFSTSSSFPVPAGMANPLRYTSVNYFTNDFDTTTQGIDIVANHLSRVADGRLNLTLAYNYNKTQVDDGSTAVASNLTQRTIFEDRLPRQKATVSAAYERGAWSALGRMRHYGAWTDSTGNATGDIFQRFGAMRFFDAALSYKLTPKQTLRFGVDNVFDKYPDEAVFQASRGLIYSRNAPYDTDGRNLYVDYTVKF</sequence>
<dbReference type="KEGG" id="mtim:DIR46_08745"/>
<evidence type="ECO:0000313" key="16">
    <source>
        <dbReference type="Proteomes" id="UP000245820"/>
    </source>
</evidence>
<evidence type="ECO:0000256" key="2">
    <source>
        <dbReference type="ARBA" id="ARBA00009810"/>
    </source>
</evidence>
<comment type="subcellular location">
    <subcellularLocation>
        <location evidence="1 10">Cell outer membrane</location>
        <topology evidence="1 10">Multi-pass membrane protein</topology>
    </subcellularLocation>
</comment>
<dbReference type="InterPro" id="IPR036942">
    <property type="entry name" value="Beta-barrel_TonB_sf"/>
</dbReference>
<dbReference type="InterPro" id="IPR012910">
    <property type="entry name" value="Plug_dom"/>
</dbReference>
<dbReference type="Gene3D" id="2.170.130.10">
    <property type="entry name" value="TonB-dependent receptor, plug domain"/>
    <property type="match status" value="1"/>
</dbReference>
<keyword evidence="3 10" id="KW-0813">Transport</keyword>
<evidence type="ECO:0000256" key="1">
    <source>
        <dbReference type="ARBA" id="ARBA00004571"/>
    </source>
</evidence>
<feature type="domain" description="TonB-dependent receptor plug" evidence="14">
    <location>
        <begin position="56"/>
        <end position="172"/>
    </location>
</feature>
<keyword evidence="4 10" id="KW-1134">Transmembrane beta strand</keyword>
<organism evidence="15 16">
    <name type="scientific">Massilia oculi</name>
    <dbReference type="NCBI Taxonomy" id="945844"/>
    <lineage>
        <taxon>Bacteria</taxon>
        <taxon>Pseudomonadati</taxon>
        <taxon>Pseudomonadota</taxon>
        <taxon>Betaproteobacteria</taxon>
        <taxon>Burkholderiales</taxon>
        <taxon>Oxalobacteraceae</taxon>
        <taxon>Telluria group</taxon>
        <taxon>Massilia</taxon>
    </lineage>
</organism>
<dbReference type="EMBL" id="CP029343">
    <property type="protein sequence ID" value="AWL04514.1"/>
    <property type="molecule type" value="Genomic_DNA"/>
</dbReference>
<keyword evidence="7 10" id="KW-0472">Membrane</keyword>
<dbReference type="PROSITE" id="PS52016">
    <property type="entry name" value="TONB_DEPENDENT_REC_3"/>
    <property type="match status" value="1"/>
</dbReference>
<feature type="signal peptide" evidence="12">
    <location>
        <begin position="1"/>
        <end position="25"/>
    </location>
</feature>
<evidence type="ECO:0000256" key="11">
    <source>
        <dbReference type="RuleBase" id="RU003357"/>
    </source>
</evidence>
<dbReference type="GO" id="GO:0009279">
    <property type="term" value="C:cell outer membrane"/>
    <property type="evidence" value="ECO:0007669"/>
    <property type="project" value="UniProtKB-SubCell"/>
</dbReference>